<dbReference type="PANTHER" id="PTHR37984">
    <property type="entry name" value="PROTEIN CBG26694"/>
    <property type="match status" value="1"/>
</dbReference>
<dbReference type="PROSITE" id="PS50994">
    <property type="entry name" value="INTEGRASE"/>
    <property type="match status" value="1"/>
</dbReference>
<accession>A0A2S2QL03</accession>
<dbReference type="InterPro" id="IPR050951">
    <property type="entry name" value="Retrovirus_Pol_polyprotein"/>
</dbReference>
<reference evidence="3" key="1">
    <citation type="submission" date="2018-04" db="EMBL/GenBank/DDBJ databases">
        <title>Transcriptome assembly of Sipha flava.</title>
        <authorList>
            <person name="Scully E.D."/>
            <person name="Geib S.M."/>
            <person name="Palmer N.A."/>
            <person name="Koch K."/>
            <person name="Bradshaw J."/>
            <person name="Heng-Moss T."/>
            <person name="Sarath G."/>
        </authorList>
    </citation>
    <scope>NUCLEOTIDE SEQUENCE</scope>
</reference>
<dbReference type="Pfam" id="PF00665">
    <property type="entry name" value="rve"/>
    <property type="match status" value="1"/>
</dbReference>
<dbReference type="GO" id="GO:0003964">
    <property type="term" value="F:RNA-directed DNA polymerase activity"/>
    <property type="evidence" value="ECO:0007669"/>
    <property type="project" value="UniProtKB-EC"/>
</dbReference>
<proteinExistence type="predicted"/>
<evidence type="ECO:0000256" key="1">
    <source>
        <dbReference type="ARBA" id="ARBA00012493"/>
    </source>
</evidence>
<organism evidence="3">
    <name type="scientific">Sipha flava</name>
    <name type="common">yellow sugarcane aphid</name>
    <dbReference type="NCBI Taxonomy" id="143950"/>
    <lineage>
        <taxon>Eukaryota</taxon>
        <taxon>Metazoa</taxon>
        <taxon>Ecdysozoa</taxon>
        <taxon>Arthropoda</taxon>
        <taxon>Hexapoda</taxon>
        <taxon>Insecta</taxon>
        <taxon>Pterygota</taxon>
        <taxon>Neoptera</taxon>
        <taxon>Paraneoptera</taxon>
        <taxon>Hemiptera</taxon>
        <taxon>Sternorrhyncha</taxon>
        <taxon>Aphidomorpha</taxon>
        <taxon>Aphidoidea</taxon>
        <taxon>Aphididae</taxon>
        <taxon>Sipha</taxon>
    </lineage>
</organism>
<dbReference type="InterPro" id="IPR036397">
    <property type="entry name" value="RNaseH_sf"/>
</dbReference>
<dbReference type="EMBL" id="GGMS01008659">
    <property type="protein sequence ID" value="MBY77862.1"/>
    <property type="molecule type" value="Transcribed_RNA"/>
</dbReference>
<dbReference type="SUPFAM" id="SSF53098">
    <property type="entry name" value="Ribonuclease H-like"/>
    <property type="match status" value="1"/>
</dbReference>
<dbReference type="InterPro" id="IPR041588">
    <property type="entry name" value="Integrase_H2C2"/>
</dbReference>
<dbReference type="GO" id="GO:0015074">
    <property type="term" value="P:DNA integration"/>
    <property type="evidence" value="ECO:0007669"/>
    <property type="project" value="InterPro"/>
</dbReference>
<dbReference type="Gene3D" id="1.10.340.70">
    <property type="match status" value="1"/>
</dbReference>
<name>A0A2S2QL03_9HEMI</name>
<evidence type="ECO:0000313" key="3">
    <source>
        <dbReference type="EMBL" id="MBY77862.1"/>
    </source>
</evidence>
<dbReference type="AlphaFoldDB" id="A0A2S2QL03"/>
<dbReference type="EC" id="2.7.7.49" evidence="1"/>
<dbReference type="Gene3D" id="3.30.420.10">
    <property type="entry name" value="Ribonuclease H-like superfamily/Ribonuclease H"/>
    <property type="match status" value="1"/>
</dbReference>
<dbReference type="OrthoDB" id="6625139at2759"/>
<gene>
    <name evidence="3" type="primary">pol_97</name>
    <name evidence="3" type="ORF">g.185181</name>
</gene>
<sequence>MLVVHVVESDLLYELRDHKKLLVVPRGMHREIIQNAHGVGHFGVKKVVELLNREYSISNVEERVKRFIVNCVPCILINRKSGRQEGFLHTIDKGDVPLDTWHIDFLGPLSSTARGYKHIFAIVDAFTKFCWLFPTKSTTSSEVISKLHLLQGTFGNPRRIVSDRGAAFTSQDFKEYCETSNIQHVPITIGMPRGNGQVERINDIIATSIAKLSIDEPEKWFEHVPKVQMALNCSWQRSINMTPFS</sequence>
<dbReference type="PANTHER" id="PTHR37984:SF5">
    <property type="entry name" value="PROTEIN NYNRIN-LIKE"/>
    <property type="match status" value="1"/>
</dbReference>
<dbReference type="Pfam" id="PF17921">
    <property type="entry name" value="Integrase_H2C2"/>
    <property type="match status" value="1"/>
</dbReference>
<feature type="domain" description="Integrase catalytic" evidence="2">
    <location>
        <begin position="93"/>
        <end position="245"/>
    </location>
</feature>
<protein>
    <recommendedName>
        <fullName evidence="1">RNA-directed DNA polymerase</fullName>
        <ecNumber evidence="1">2.7.7.49</ecNumber>
    </recommendedName>
</protein>
<dbReference type="GO" id="GO:0003676">
    <property type="term" value="F:nucleic acid binding"/>
    <property type="evidence" value="ECO:0007669"/>
    <property type="project" value="InterPro"/>
</dbReference>
<dbReference type="InterPro" id="IPR012337">
    <property type="entry name" value="RNaseH-like_sf"/>
</dbReference>
<dbReference type="InterPro" id="IPR001584">
    <property type="entry name" value="Integrase_cat-core"/>
</dbReference>
<evidence type="ECO:0000259" key="2">
    <source>
        <dbReference type="PROSITE" id="PS50994"/>
    </source>
</evidence>